<reference evidence="1 2" key="2">
    <citation type="journal article" date="2023" name="Mol. Biol. Evol.">
        <title>Genomics of Secondarily Temperate Adaptation in the Only Non-Antarctic Icefish.</title>
        <authorList>
            <person name="Rivera-Colon A.G."/>
            <person name="Rayamajhi N."/>
            <person name="Minhas B.F."/>
            <person name="Madrigal G."/>
            <person name="Bilyk K.T."/>
            <person name="Yoon V."/>
            <person name="Hune M."/>
            <person name="Gregory S."/>
            <person name="Cheng C.H.C."/>
            <person name="Catchen J.M."/>
        </authorList>
    </citation>
    <scope>NUCLEOTIDE SEQUENCE [LARGE SCALE GENOMIC DNA]</scope>
    <source>
        <strain evidence="1">JMC-PN-2008</strain>
    </source>
</reference>
<gene>
    <name evidence="1" type="ORF">PBY51_017193</name>
</gene>
<name>A0AAN7XGM1_ELEMC</name>
<dbReference type="EMBL" id="JAUZQC010000012">
    <property type="protein sequence ID" value="KAK5861740.1"/>
    <property type="molecule type" value="Genomic_DNA"/>
</dbReference>
<proteinExistence type="predicted"/>
<dbReference type="Proteomes" id="UP001346869">
    <property type="component" value="Unassembled WGS sequence"/>
</dbReference>
<keyword evidence="2" id="KW-1185">Reference proteome</keyword>
<sequence length="98" mass="10203">MHRRGDTTLLGYSISPEQFRPSFTKITPEQTYVPTSTLGRSLQALQCSHGCGSDQWPLAAGIGGGGALGSRNGGINNAWSRPVISSISTEKAAGPTAD</sequence>
<dbReference type="AlphaFoldDB" id="A0AAN7XGM1"/>
<comment type="caution">
    <text evidence="1">The sequence shown here is derived from an EMBL/GenBank/DDBJ whole genome shotgun (WGS) entry which is preliminary data.</text>
</comment>
<evidence type="ECO:0000313" key="1">
    <source>
        <dbReference type="EMBL" id="KAK5861740.1"/>
    </source>
</evidence>
<organism evidence="1 2">
    <name type="scientific">Eleginops maclovinus</name>
    <name type="common">Patagonian blennie</name>
    <name type="synonym">Eleginus maclovinus</name>
    <dbReference type="NCBI Taxonomy" id="56733"/>
    <lineage>
        <taxon>Eukaryota</taxon>
        <taxon>Metazoa</taxon>
        <taxon>Chordata</taxon>
        <taxon>Craniata</taxon>
        <taxon>Vertebrata</taxon>
        <taxon>Euteleostomi</taxon>
        <taxon>Actinopterygii</taxon>
        <taxon>Neopterygii</taxon>
        <taxon>Teleostei</taxon>
        <taxon>Neoteleostei</taxon>
        <taxon>Acanthomorphata</taxon>
        <taxon>Eupercaria</taxon>
        <taxon>Perciformes</taxon>
        <taxon>Notothenioidei</taxon>
        <taxon>Eleginopidae</taxon>
        <taxon>Eleginops</taxon>
    </lineage>
</organism>
<protein>
    <submittedName>
        <fullName evidence="1">Uncharacterized protein</fullName>
    </submittedName>
</protein>
<evidence type="ECO:0000313" key="2">
    <source>
        <dbReference type="Proteomes" id="UP001346869"/>
    </source>
</evidence>
<accession>A0AAN7XGM1</accession>
<reference evidence="1 2" key="1">
    <citation type="journal article" date="2023" name="Genes (Basel)">
        <title>Chromosome-Level Genome Assembly and Circadian Gene Repertoire of the Patagonia Blennie Eleginops maclovinus-The Closest Ancestral Proxy of Antarctic Cryonotothenioids.</title>
        <authorList>
            <person name="Cheng C.C."/>
            <person name="Rivera-Colon A.G."/>
            <person name="Minhas B.F."/>
            <person name="Wilson L."/>
            <person name="Rayamajhi N."/>
            <person name="Vargas-Chacoff L."/>
            <person name="Catchen J.M."/>
        </authorList>
    </citation>
    <scope>NUCLEOTIDE SEQUENCE [LARGE SCALE GENOMIC DNA]</scope>
    <source>
        <strain evidence="1">JMC-PN-2008</strain>
    </source>
</reference>